<reference evidence="4" key="1">
    <citation type="submission" date="2022-06" db="EMBL/GenBank/DDBJ databases">
        <title>CFH 74404 Thermomicrobiaceae sp.</title>
        <authorList>
            <person name="Ming H."/>
            <person name="Li W.-J."/>
            <person name="Zhao Z."/>
        </authorList>
    </citation>
    <scope>NUCLEOTIDE SEQUENCE</scope>
    <source>
        <strain evidence="4">CFH 74404</strain>
    </source>
</reference>
<evidence type="ECO:0000313" key="4">
    <source>
        <dbReference type="EMBL" id="MCM8748208.1"/>
    </source>
</evidence>
<dbReference type="Pfam" id="PF01551">
    <property type="entry name" value="Peptidase_M23"/>
    <property type="match status" value="1"/>
</dbReference>
<dbReference type="GO" id="GO:0004222">
    <property type="term" value="F:metalloendopeptidase activity"/>
    <property type="evidence" value="ECO:0007669"/>
    <property type="project" value="TreeGrafter"/>
</dbReference>
<dbReference type="InterPro" id="IPR050570">
    <property type="entry name" value="Cell_wall_metabolism_enzyme"/>
</dbReference>
<dbReference type="InterPro" id="IPR011055">
    <property type="entry name" value="Dup_hybrid_motif"/>
</dbReference>
<feature type="transmembrane region" description="Helical" evidence="2">
    <location>
        <begin position="21"/>
        <end position="38"/>
    </location>
</feature>
<feature type="transmembrane region" description="Helical" evidence="2">
    <location>
        <begin position="79"/>
        <end position="101"/>
    </location>
</feature>
<gene>
    <name evidence="4" type="ORF">NET02_03540</name>
</gene>
<keyword evidence="5" id="KW-1185">Reference proteome</keyword>
<dbReference type="EMBL" id="JAMSLR010000002">
    <property type="protein sequence ID" value="MCM8748208.1"/>
    <property type="molecule type" value="Genomic_DNA"/>
</dbReference>
<keyword evidence="2" id="KW-1133">Transmembrane helix</keyword>
<keyword evidence="2" id="KW-0812">Transmembrane</keyword>
<dbReference type="PANTHER" id="PTHR21666:SF270">
    <property type="entry name" value="MUREIN HYDROLASE ACTIVATOR ENVC"/>
    <property type="match status" value="1"/>
</dbReference>
<evidence type="ECO:0000313" key="5">
    <source>
        <dbReference type="Proteomes" id="UP001165306"/>
    </source>
</evidence>
<dbReference type="Proteomes" id="UP001165306">
    <property type="component" value="Unassembled WGS sequence"/>
</dbReference>
<feature type="region of interest" description="Disordered" evidence="1">
    <location>
        <begin position="334"/>
        <end position="358"/>
    </location>
</feature>
<dbReference type="AlphaFoldDB" id="A0AA41WC22"/>
<evidence type="ECO:0000256" key="1">
    <source>
        <dbReference type="SAM" id="MobiDB-lite"/>
    </source>
</evidence>
<dbReference type="SUPFAM" id="SSF51261">
    <property type="entry name" value="Duplicated hybrid motif"/>
    <property type="match status" value="1"/>
</dbReference>
<sequence>MAEQIESPAQRVWRRLRGAEPLLVAVTLAAWAARRMSFVDGWRGALDVLTLAALAALALIWSIRLAQWGRALVEDPRRVLLMAGSLLMTILSPPVLLFSLAQLGGELLVRLRYRGRLPAPGTYRQKVRYRLPVTGCWTVYNGGVTAETSHSWGLAGQRYAYDLVVSDANGRSCRVDSAPKPEDCYAWGQPIVAPADGLVVEARDGHRDCPWVGIVDPFAWSPLGNVVVIRHAEREYSLLAHLQRGSICVRPGQPVQAGQMVGRCGNSGHSTEPHLHVQVQDHPRFLLAASLPVQFDGWWRLESESEEAGYVSAGYLRRGDRVCAGLGAEVSEGAGMSHGSRSLTGGAGNGQGQADAPQ</sequence>
<proteinExistence type="predicted"/>
<comment type="caution">
    <text evidence="4">The sequence shown here is derived from an EMBL/GenBank/DDBJ whole genome shotgun (WGS) entry which is preliminary data.</text>
</comment>
<feature type="domain" description="M23ase beta-sheet core" evidence="3">
    <location>
        <begin position="188"/>
        <end position="281"/>
    </location>
</feature>
<organism evidence="4 5">
    <name type="scientific">Thermalbibacter longus</name>
    <dbReference type="NCBI Taxonomy" id="2951981"/>
    <lineage>
        <taxon>Bacteria</taxon>
        <taxon>Pseudomonadati</taxon>
        <taxon>Thermomicrobiota</taxon>
        <taxon>Thermomicrobia</taxon>
        <taxon>Thermomicrobiales</taxon>
        <taxon>Thermomicrobiaceae</taxon>
        <taxon>Thermalbibacter</taxon>
    </lineage>
</organism>
<dbReference type="CDD" id="cd12797">
    <property type="entry name" value="M23_peptidase"/>
    <property type="match status" value="1"/>
</dbReference>
<dbReference type="RefSeq" id="WP_284055991.1">
    <property type="nucleotide sequence ID" value="NZ_JAMSLR010000002.1"/>
</dbReference>
<evidence type="ECO:0000256" key="2">
    <source>
        <dbReference type="SAM" id="Phobius"/>
    </source>
</evidence>
<feature type="transmembrane region" description="Helical" evidence="2">
    <location>
        <begin position="44"/>
        <end position="67"/>
    </location>
</feature>
<accession>A0AA41WC22</accession>
<dbReference type="Gene3D" id="2.70.70.10">
    <property type="entry name" value="Glucose Permease (Domain IIA)"/>
    <property type="match status" value="1"/>
</dbReference>
<name>A0AA41WC22_9BACT</name>
<keyword evidence="2" id="KW-0472">Membrane</keyword>
<protein>
    <submittedName>
        <fullName evidence="4">M23 family metallopeptidase</fullName>
    </submittedName>
</protein>
<dbReference type="PANTHER" id="PTHR21666">
    <property type="entry name" value="PEPTIDASE-RELATED"/>
    <property type="match status" value="1"/>
</dbReference>
<dbReference type="InterPro" id="IPR016047">
    <property type="entry name" value="M23ase_b-sheet_dom"/>
</dbReference>
<evidence type="ECO:0000259" key="3">
    <source>
        <dbReference type="Pfam" id="PF01551"/>
    </source>
</evidence>